<keyword evidence="14" id="KW-1185">Reference proteome</keyword>
<keyword evidence="5" id="KW-0812">Transmembrane</keyword>
<proteinExistence type="predicted"/>
<evidence type="ECO:0000256" key="1">
    <source>
        <dbReference type="ARBA" id="ARBA00004571"/>
    </source>
</evidence>
<evidence type="ECO:0000256" key="2">
    <source>
        <dbReference type="ARBA" id="ARBA00022448"/>
    </source>
</evidence>
<dbReference type="SUPFAM" id="SSF56935">
    <property type="entry name" value="Porins"/>
    <property type="match status" value="1"/>
</dbReference>
<evidence type="ECO:0000256" key="5">
    <source>
        <dbReference type="ARBA" id="ARBA00022692"/>
    </source>
</evidence>
<dbReference type="GO" id="GO:0009279">
    <property type="term" value="C:cell outer membrane"/>
    <property type="evidence" value="ECO:0007669"/>
    <property type="project" value="UniProtKB-SubCell"/>
</dbReference>
<dbReference type="InterPro" id="IPR036942">
    <property type="entry name" value="Beta-barrel_TonB_sf"/>
</dbReference>
<keyword evidence="13" id="KW-0675">Receptor</keyword>
<evidence type="ECO:0000256" key="4">
    <source>
        <dbReference type="ARBA" id="ARBA00022496"/>
    </source>
</evidence>
<keyword evidence="3" id="KW-1134">Transmembrane beta strand</keyword>
<name>A0A6I6GA42_9BACT</name>
<organism evidence="13 14">
    <name type="scientific">Phnomibacter ginsenosidimutans</name>
    <dbReference type="NCBI Taxonomy" id="2676868"/>
    <lineage>
        <taxon>Bacteria</taxon>
        <taxon>Pseudomonadati</taxon>
        <taxon>Bacteroidota</taxon>
        <taxon>Chitinophagia</taxon>
        <taxon>Chitinophagales</taxon>
        <taxon>Chitinophagaceae</taxon>
        <taxon>Phnomibacter</taxon>
    </lineage>
</organism>
<keyword evidence="7" id="KW-0408">Iron</keyword>
<accession>A0A6I6GA42</accession>
<evidence type="ECO:0000256" key="7">
    <source>
        <dbReference type="ARBA" id="ARBA00023004"/>
    </source>
</evidence>
<keyword evidence="2" id="KW-0813">Transport</keyword>
<dbReference type="InterPro" id="IPR039426">
    <property type="entry name" value="TonB-dep_rcpt-like"/>
</dbReference>
<evidence type="ECO:0000313" key="14">
    <source>
        <dbReference type="Proteomes" id="UP000426027"/>
    </source>
</evidence>
<dbReference type="Pfam" id="PF07715">
    <property type="entry name" value="Plug"/>
    <property type="match status" value="1"/>
</dbReference>
<evidence type="ECO:0000313" key="13">
    <source>
        <dbReference type="EMBL" id="QGW28443.1"/>
    </source>
</evidence>
<gene>
    <name evidence="13" type="ORF">GLV81_10345</name>
</gene>
<protein>
    <submittedName>
        <fullName evidence="13">TonB-dependent receptor plug domain-containing protein</fullName>
    </submittedName>
</protein>
<comment type="subcellular location">
    <subcellularLocation>
        <location evidence="1">Cell outer membrane</location>
        <topology evidence="1">Multi-pass membrane protein</topology>
    </subcellularLocation>
</comment>
<evidence type="ECO:0000256" key="3">
    <source>
        <dbReference type="ARBA" id="ARBA00022452"/>
    </source>
</evidence>
<dbReference type="InterPro" id="IPR012910">
    <property type="entry name" value="Plug_dom"/>
</dbReference>
<evidence type="ECO:0000256" key="8">
    <source>
        <dbReference type="ARBA" id="ARBA00023065"/>
    </source>
</evidence>
<evidence type="ECO:0000259" key="12">
    <source>
        <dbReference type="Pfam" id="PF07715"/>
    </source>
</evidence>
<dbReference type="Gene3D" id="2.170.130.10">
    <property type="entry name" value="TonB-dependent receptor, plug domain"/>
    <property type="match status" value="1"/>
</dbReference>
<dbReference type="EMBL" id="CP046566">
    <property type="protein sequence ID" value="QGW28443.1"/>
    <property type="molecule type" value="Genomic_DNA"/>
</dbReference>
<evidence type="ECO:0000256" key="11">
    <source>
        <dbReference type="SAM" id="SignalP"/>
    </source>
</evidence>
<evidence type="ECO:0000256" key="10">
    <source>
        <dbReference type="ARBA" id="ARBA00023237"/>
    </source>
</evidence>
<dbReference type="PANTHER" id="PTHR32552">
    <property type="entry name" value="FERRICHROME IRON RECEPTOR-RELATED"/>
    <property type="match status" value="1"/>
</dbReference>
<keyword evidence="10" id="KW-0998">Cell outer membrane</keyword>
<dbReference type="PANTHER" id="PTHR32552:SF68">
    <property type="entry name" value="FERRICHROME OUTER MEMBRANE TRANSPORTER_PHAGE RECEPTOR"/>
    <property type="match status" value="1"/>
</dbReference>
<dbReference type="Proteomes" id="UP000426027">
    <property type="component" value="Chromosome"/>
</dbReference>
<keyword evidence="9" id="KW-0472">Membrane</keyword>
<feature type="signal peptide" evidence="11">
    <location>
        <begin position="1"/>
        <end position="18"/>
    </location>
</feature>
<feature type="chain" id="PRO_5026338856" evidence="11">
    <location>
        <begin position="19"/>
        <end position="587"/>
    </location>
</feature>
<sequence length="587" mass="65177">MKRICSILSLLISFSVAAQNTVRIQVVQPDGTALDGASISLQAASKKTFITNGNGLADVNSSSASLALRISYAGYYAKDTSLTAGNSLHKIVLTPLPAALQPVEVRGIRAGNNAPFTKTDIAKSTIEKNNLGQDIPFLLNQTPNVVVNSDAGNGIGYTGIRIRGSDASRINMTINGIPYNDAESQGLFFVNLPDLLSSVSSIQVQRGVGTSSNGAGAFGASMNFSTHSYQPQAYAEVNNSVGSFSTFKNTIKAGSGLIGKHFTIDARVSNISSEGFIDRASSRLQSGQFTVGYWGKKSSLRFNAILGKEKTYQAWYGISEADKNNNRTFNSAGTEKPGSPYDNETDNYWQNHYQLFFNHEFNSHSVFNTALYLTTGRGYYEQYKANARLSSYGINPINDGNGIPQSRTDLIRRLWLKNKLFGQVFSWQHTKNRHEFTVGGGWSFYPGQHFGDVIWTAAQPNFRQRYYDFDASKSDINVYSKYQYSLPNNRWKLFADVQYRFVHYKIDGFRNNPGVSVNENWNFINPKAGISYQHQNWSGFLSYAVGNKEPNRDDFEAGLTQLPRREQLHDVELNISKKNCCAMYKPA</sequence>
<reference evidence="13 14" key="1">
    <citation type="submission" date="2019-11" db="EMBL/GenBank/DDBJ databases">
        <authorList>
            <person name="Im W.T."/>
        </authorList>
    </citation>
    <scope>NUCLEOTIDE SEQUENCE [LARGE SCALE GENOMIC DNA]</scope>
    <source>
        <strain evidence="13 14">SB-02</strain>
    </source>
</reference>
<feature type="domain" description="TonB-dependent receptor plug" evidence="12">
    <location>
        <begin position="113"/>
        <end position="220"/>
    </location>
</feature>
<keyword evidence="6 11" id="KW-0732">Signal</keyword>
<dbReference type="KEGG" id="fls:GLV81_10345"/>
<dbReference type="AlphaFoldDB" id="A0A6I6GA42"/>
<dbReference type="RefSeq" id="WP_157478799.1">
    <property type="nucleotide sequence ID" value="NZ_CP046566.1"/>
</dbReference>
<evidence type="ECO:0000256" key="9">
    <source>
        <dbReference type="ARBA" id="ARBA00023136"/>
    </source>
</evidence>
<dbReference type="GO" id="GO:0015344">
    <property type="term" value="F:siderophore uptake transmembrane transporter activity"/>
    <property type="evidence" value="ECO:0007669"/>
    <property type="project" value="TreeGrafter"/>
</dbReference>
<dbReference type="InterPro" id="IPR037066">
    <property type="entry name" value="Plug_dom_sf"/>
</dbReference>
<keyword evidence="4" id="KW-0410">Iron transport</keyword>
<keyword evidence="8" id="KW-0406">Ion transport</keyword>
<dbReference type="Gene3D" id="2.40.170.20">
    <property type="entry name" value="TonB-dependent receptor, beta-barrel domain"/>
    <property type="match status" value="1"/>
</dbReference>
<evidence type="ECO:0000256" key="6">
    <source>
        <dbReference type="ARBA" id="ARBA00022729"/>
    </source>
</evidence>